<evidence type="ECO:0000313" key="1">
    <source>
        <dbReference type="EMBL" id="KAF2744057.1"/>
    </source>
</evidence>
<gene>
    <name evidence="1" type="ORF">M011DRAFT_528607</name>
</gene>
<dbReference type="AlphaFoldDB" id="A0A6A6V4E3"/>
<accession>A0A6A6V4E3</accession>
<proteinExistence type="predicted"/>
<dbReference type="EMBL" id="MU006591">
    <property type="protein sequence ID" value="KAF2744057.1"/>
    <property type="molecule type" value="Genomic_DNA"/>
</dbReference>
<protein>
    <submittedName>
        <fullName evidence="1">Uncharacterized protein</fullName>
    </submittedName>
</protein>
<keyword evidence="2" id="KW-1185">Reference proteome</keyword>
<name>A0A6A6V4E3_9PLEO</name>
<dbReference type="Proteomes" id="UP000799440">
    <property type="component" value="Unassembled WGS sequence"/>
</dbReference>
<organism evidence="1 2">
    <name type="scientific">Sporormia fimetaria CBS 119925</name>
    <dbReference type="NCBI Taxonomy" id="1340428"/>
    <lineage>
        <taxon>Eukaryota</taxon>
        <taxon>Fungi</taxon>
        <taxon>Dikarya</taxon>
        <taxon>Ascomycota</taxon>
        <taxon>Pezizomycotina</taxon>
        <taxon>Dothideomycetes</taxon>
        <taxon>Pleosporomycetidae</taxon>
        <taxon>Pleosporales</taxon>
        <taxon>Sporormiaceae</taxon>
        <taxon>Sporormia</taxon>
    </lineage>
</organism>
<reference evidence="1" key="1">
    <citation type="journal article" date="2020" name="Stud. Mycol.">
        <title>101 Dothideomycetes genomes: a test case for predicting lifestyles and emergence of pathogens.</title>
        <authorList>
            <person name="Haridas S."/>
            <person name="Albert R."/>
            <person name="Binder M."/>
            <person name="Bloem J."/>
            <person name="Labutti K."/>
            <person name="Salamov A."/>
            <person name="Andreopoulos B."/>
            <person name="Baker S."/>
            <person name="Barry K."/>
            <person name="Bills G."/>
            <person name="Bluhm B."/>
            <person name="Cannon C."/>
            <person name="Castanera R."/>
            <person name="Culley D."/>
            <person name="Daum C."/>
            <person name="Ezra D."/>
            <person name="Gonzalez J."/>
            <person name="Henrissat B."/>
            <person name="Kuo A."/>
            <person name="Liang C."/>
            <person name="Lipzen A."/>
            <person name="Lutzoni F."/>
            <person name="Magnuson J."/>
            <person name="Mondo S."/>
            <person name="Nolan M."/>
            <person name="Ohm R."/>
            <person name="Pangilinan J."/>
            <person name="Park H.-J."/>
            <person name="Ramirez L."/>
            <person name="Alfaro M."/>
            <person name="Sun H."/>
            <person name="Tritt A."/>
            <person name="Yoshinaga Y."/>
            <person name="Zwiers L.-H."/>
            <person name="Turgeon B."/>
            <person name="Goodwin S."/>
            <person name="Spatafora J."/>
            <person name="Crous P."/>
            <person name="Grigoriev I."/>
        </authorList>
    </citation>
    <scope>NUCLEOTIDE SEQUENCE</scope>
    <source>
        <strain evidence="1">CBS 119925</strain>
    </source>
</reference>
<sequence length="156" mass="17369">MPAAAMFLIATTGLWNEAKESRPRTSKKKEITPPVMAKFCSCERNATLGLLGLLKNGASRIRQMMACMAPMAAKTAAGSQPETRYERRNQNQGRSMCWLHQLLKRWKREAALVVAPAWERQDVRGSHGGGRVVGGSYGRVAEEPWKAMEDMFTVES</sequence>
<evidence type="ECO:0000313" key="2">
    <source>
        <dbReference type="Proteomes" id="UP000799440"/>
    </source>
</evidence>